<dbReference type="InterPro" id="IPR015943">
    <property type="entry name" value="WD40/YVTN_repeat-like_dom_sf"/>
</dbReference>
<feature type="region of interest" description="Disordered" evidence="4">
    <location>
        <begin position="1"/>
        <end position="37"/>
    </location>
</feature>
<dbReference type="PROSITE" id="PS50082">
    <property type="entry name" value="WD_REPEATS_2"/>
    <property type="match status" value="3"/>
</dbReference>
<dbReference type="InterPro" id="IPR020472">
    <property type="entry name" value="WD40_PAC1"/>
</dbReference>
<dbReference type="eggNOG" id="KOG0293">
    <property type="taxonomic scope" value="Eukaryota"/>
</dbReference>
<evidence type="ECO:0000256" key="1">
    <source>
        <dbReference type="ARBA" id="ARBA00022574"/>
    </source>
</evidence>
<reference evidence="6" key="2">
    <citation type="submission" date="2010-04" db="EMBL/GenBank/DDBJ databases">
        <authorList>
            <person name="Buell R."/>
            <person name="Hamilton J."/>
            <person name="Hostetler J."/>
        </authorList>
    </citation>
    <scope>NUCLEOTIDE SEQUENCE [LARGE SCALE GENOMIC DNA]</scope>
    <source>
        <strain evidence="6">DAOM:BR144</strain>
    </source>
</reference>
<dbReference type="OMA" id="YEDHCCS"/>
<dbReference type="SUPFAM" id="SSF50978">
    <property type="entry name" value="WD40 repeat-like"/>
    <property type="match status" value="1"/>
</dbReference>
<dbReference type="InterPro" id="IPR036322">
    <property type="entry name" value="WD40_repeat_dom_sf"/>
</dbReference>
<name>K3WHL7_GLOUD</name>
<dbReference type="Proteomes" id="UP000019132">
    <property type="component" value="Unassembled WGS sequence"/>
</dbReference>
<organism evidence="5 6">
    <name type="scientific">Globisporangium ultimum (strain ATCC 200006 / CBS 805.95 / DAOM BR144)</name>
    <name type="common">Pythium ultimum</name>
    <dbReference type="NCBI Taxonomy" id="431595"/>
    <lineage>
        <taxon>Eukaryota</taxon>
        <taxon>Sar</taxon>
        <taxon>Stramenopiles</taxon>
        <taxon>Oomycota</taxon>
        <taxon>Peronosporomycetes</taxon>
        <taxon>Pythiales</taxon>
        <taxon>Pythiaceae</taxon>
        <taxon>Globisporangium</taxon>
    </lineage>
</organism>
<dbReference type="Pfam" id="PF00400">
    <property type="entry name" value="WD40"/>
    <property type="match status" value="4"/>
</dbReference>
<dbReference type="CDD" id="cd00200">
    <property type="entry name" value="WD40"/>
    <property type="match status" value="1"/>
</dbReference>
<dbReference type="PROSITE" id="PS50294">
    <property type="entry name" value="WD_REPEATS_REGION"/>
    <property type="match status" value="3"/>
</dbReference>
<feature type="repeat" description="WD" evidence="3">
    <location>
        <begin position="349"/>
        <end position="390"/>
    </location>
</feature>
<evidence type="ECO:0000313" key="5">
    <source>
        <dbReference type="EnsemblProtists" id="PYU1_T004459"/>
    </source>
</evidence>
<dbReference type="AlphaFoldDB" id="K3WHL7"/>
<protein>
    <submittedName>
        <fullName evidence="5">Uncharacterized protein</fullName>
    </submittedName>
</protein>
<dbReference type="HOGENOM" id="CLU_000288_57_25_1"/>
<keyword evidence="2" id="KW-0677">Repeat</keyword>
<feature type="repeat" description="WD" evidence="3">
    <location>
        <begin position="252"/>
        <end position="286"/>
    </location>
</feature>
<keyword evidence="1 3" id="KW-0853">WD repeat</keyword>
<reference evidence="6" key="1">
    <citation type="journal article" date="2010" name="Genome Biol.">
        <title>Genome sequence of the necrotrophic plant pathogen Pythium ultimum reveals original pathogenicity mechanisms and effector repertoire.</title>
        <authorList>
            <person name="Levesque C.A."/>
            <person name="Brouwer H."/>
            <person name="Cano L."/>
            <person name="Hamilton J.P."/>
            <person name="Holt C."/>
            <person name="Huitema E."/>
            <person name="Raffaele S."/>
            <person name="Robideau G.P."/>
            <person name="Thines M."/>
            <person name="Win J."/>
            <person name="Zerillo M.M."/>
            <person name="Beakes G.W."/>
            <person name="Boore J.L."/>
            <person name="Busam D."/>
            <person name="Dumas B."/>
            <person name="Ferriera S."/>
            <person name="Fuerstenberg S.I."/>
            <person name="Gachon C.M."/>
            <person name="Gaulin E."/>
            <person name="Govers F."/>
            <person name="Grenville-Briggs L."/>
            <person name="Horner N."/>
            <person name="Hostetler J."/>
            <person name="Jiang R.H."/>
            <person name="Johnson J."/>
            <person name="Krajaejun T."/>
            <person name="Lin H."/>
            <person name="Meijer H.J."/>
            <person name="Moore B."/>
            <person name="Morris P."/>
            <person name="Phuntmart V."/>
            <person name="Puiu D."/>
            <person name="Shetty J."/>
            <person name="Stajich J.E."/>
            <person name="Tripathy S."/>
            <person name="Wawra S."/>
            <person name="van West P."/>
            <person name="Whitty B.R."/>
            <person name="Coutinho P.M."/>
            <person name="Henrissat B."/>
            <person name="Martin F."/>
            <person name="Thomas P.D."/>
            <person name="Tyler B.M."/>
            <person name="De Vries R.P."/>
            <person name="Kamoun S."/>
            <person name="Yandell M."/>
            <person name="Tisserat N."/>
            <person name="Buell C.R."/>
        </authorList>
    </citation>
    <scope>NUCLEOTIDE SEQUENCE</scope>
    <source>
        <strain evidence="6">DAOM:BR144</strain>
    </source>
</reference>
<sequence length="558" mass="61971">MAERRASLRVEDAKRKREDDTNGASGASGDHGDEPVLRQNKRKWTRLLLRELYDLGYSDSAAALEHEARVQLRTDAMKQLQTCLETQDWDGALRLLSTAADANEGSSAQSTSAQHEAARQIHMRSMQAAKEASLLVLKRKFLDFLMKKQLRAALSTFQNEILPFYHLEESEVNDLAVLLLCRDEHALEKVATIPWRESELLTRIELLASPDEIIPQGALRRLVHGEEEDDGVRSASAFAHDAQLKAECTAILLQHSSDVLDLKFSPNGEFMASSSRDGAIVIWKLEFQASSTQVSIKQKSKALHVLKCSEGAADCLAWSPDSQFVLSSGSDSSIIQQWNLATGKCEREFHHPSNGVAHVEWLPNGNQLLSGSADKSLVLWNTADGSIAYQWGGRRILDFAIHPGGKKVFILISGVEIREYDLVAKSDELFFKGEHLISCIAISSTGNHLLINFIQTEEIACLEINSETILPKYIGAKEKRFITRPCFVGQQNGIVTCGSEDAKIYLWQRDTGHLVATLRGHSSVINTVQCHPVHPNVIASASDDETIRVWKLTSGHQY</sequence>
<feature type="compositionally biased region" description="Basic and acidic residues" evidence="4">
    <location>
        <begin position="1"/>
        <end position="20"/>
    </location>
</feature>
<keyword evidence="6" id="KW-1185">Reference proteome</keyword>
<dbReference type="PRINTS" id="PR00320">
    <property type="entry name" value="GPROTEINBRPT"/>
</dbReference>
<evidence type="ECO:0000313" key="6">
    <source>
        <dbReference type="Proteomes" id="UP000019132"/>
    </source>
</evidence>
<evidence type="ECO:0000256" key="2">
    <source>
        <dbReference type="ARBA" id="ARBA00022737"/>
    </source>
</evidence>
<dbReference type="InterPro" id="IPR051350">
    <property type="entry name" value="WD_repeat-ST_regulator"/>
</dbReference>
<reference evidence="5" key="3">
    <citation type="submission" date="2015-02" db="UniProtKB">
        <authorList>
            <consortium name="EnsemblProtists"/>
        </authorList>
    </citation>
    <scope>IDENTIFICATION</scope>
    <source>
        <strain evidence="5">DAOM BR144</strain>
    </source>
</reference>
<evidence type="ECO:0000256" key="4">
    <source>
        <dbReference type="SAM" id="MobiDB-lite"/>
    </source>
</evidence>
<dbReference type="PANTHER" id="PTHR22838:SF0">
    <property type="entry name" value="WD REPEAT-CONTAINING PROTEIN 26"/>
    <property type="match status" value="1"/>
</dbReference>
<dbReference type="EMBL" id="GL376631">
    <property type="status" value="NOT_ANNOTATED_CDS"/>
    <property type="molecule type" value="Genomic_DNA"/>
</dbReference>
<dbReference type="Gene3D" id="2.130.10.10">
    <property type="entry name" value="YVTN repeat-like/Quinoprotein amine dehydrogenase"/>
    <property type="match status" value="1"/>
</dbReference>
<dbReference type="STRING" id="431595.K3WHL7"/>
<dbReference type="SMART" id="SM00320">
    <property type="entry name" value="WD40"/>
    <property type="match status" value="4"/>
</dbReference>
<dbReference type="InParanoid" id="K3WHL7"/>
<dbReference type="InterPro" id="IPR001680">
    <property type="entry name" value="WD40_rpt"/>
</dbReference>
<dbReference type="EnsemblProtists" id="PYU1_T004459">
    <property type="protein sequence ID" value="PYU1_T004459"/>
    <property type="gene ID" value="PYU1_G004449"/>
</dbReference>
<dbReference type="VEuPathDB" id="FungiDB:PYU1_G004449"/>
<dbReference type="PANTHER" id="PTHR22838">
    <property type="entry name" value="WD REPEAT PROTEIN 26-RELATED"/>
    <property type="match status" value="1"/>
</dbReference>
<accession>K3WHL7</accession>
<proteinExistence type="predicted"/>
<feature type="repeat" description="WD" evidence="3">
    <location>
        <begin position="518"/>
        <end position="558"/>
    </location>
</feature>
<evidence type="ECO:0000256" key="3">
    <source>
        <dbReference type="PROSITE-ProRule" id="PRU00221"/>
    </source>
</evidence>
<dbReference type="Pfam" id="PF23627">
    <property type="entry name" value="LisH_WDR26"/>
    <property type="match status" value="1"/>
</dbReference>